<feature type="signal peptide" evidence="1">
    <location>
        <begin position="1"/>
        <end position="19"/>
    </location>
</feature>
<proteinExistence type="predicted"/>
<name>A0ABS9KW80_9BACT</name>
<keyword evidence="4" id="KW-1185">Reference proteome</keyword>
<evidence type="ECO:0000259" key="2">
    <source>
        <dbReference type="Pfam" id="PF11412"/>
    </source>
</evidence>
<reference evidence="3" key="1">
    <citation type="submission" date="2022-01" db="EMBL/GenBank/DDBJ databases">
        <authorList>
            <person name="Jo J.-H."/>
            <person name="Im W.-T."/>
        </authorList>
    </citation>
    <scope>NUCLEOTIDE SEQUENCE</scope>
    <source>
        <strain evidence="3">NA20</strain>
    </source>
</reference>
<accession>A0ABS9KW80</accession>
<gene>
    <name evidence="3" type="ORF">LZZ85_19610</name>
</gene>
<dbReference type="EMBL" id="JAKLTR010000013">
    <property type="protein sequence ID" value="MCG2616517.1"/>
    <property type="molecule type" value="Genomic_DNA"/>
</dbReference>
<dbReference type="InterPro" id="IPR036929">
    <property type="entry name" value="DsbDN_sf"/>
</dbReference>
<evidence type="ECO:0000313" key="3">
    <source>
        <dbReference type="EMBL" id="MCG2616517.1"/>
    </source>
</evidence>
<evidence type="ECO:0000313" key="4">
    <source>
        <dbReference type="Proteomes" id="UP001165367"/>
    </source>
</evidence>
<evidence type="ECO:0000256" key="1">
    <source>
        <dbReference type="SAM" id="SignalP"/>
    </source>
</evidence>
<organism evidence="3 4">
    <name type="scientific">Terrimonas ginsenosidimutans</name>
    <dbReference type="NCBI Taxonomy" id="2908004"/>
    <lineage>
        <taxon>Bacteria</taxon>
        <taxon>Pseudomonadati</taxon>
        <taxon>Bacteroidota</taxon>
        <taxon>Chitinophagia</taxon>
        <taxon>Chitinophagales</taxon>
        <taxon>Chitinophagaceae</taxon>
        <taxon>Terrimonas</taxon>
    </lineage>
</organism>
<protein>
    <submittedName>
        <fullName evidence="3">Protein-disulfide reductase DsbD N-terminal domain-containing protein</fullName>
    </submittedName>
</protein>
<dbReference type="Pfam" id="PF11412">
    <property type="entry name" value="DsbD_N"/>
    <property type="match status" value="1"/>
</dbReference>
<sequence>MKQLVLLASVFLMATIGQAQQNPVSWAFSAKKVADKQYEVHMTATIQKGWHLYSQVQPEDAVAMPTTFKINNNPLVTLEGAIKEDGKLEKFHDAKLELSANQFSNKVDFVQVVKLKANAKTNVTGVLEFQTCNDQKCLPPKKVNFTIDLN</sequence>
<dbReference type="RefSeq" id="WP_237875053.1">
    <property type="nucleotide sequence ID" value="NZ_JAKLTR010000013.1"/>
</dbReference>
<comment type="caution">
    <text evidence="3">The sequence shown here is derived from an EMBL/GenBank/DDBJ whole genome shotgun (WGS) entry which is preliminary data.</text>
</comment>
<dbReference type="Gene3D" id="2.60.40.1250">
    <property type="entry name" value="Thiol:disulfide interchange protein DsbD, N-terminal domain"/>
    <property type="match status" value="1"/>
</dbReference>
<dbReference type="Proteomes" id="UP001165367">
    <property type="component" value="Unassembled WGS sequence"/>
</dbReference>
<keyword evidence="1" id="KW-0732">Signal</keyword>
<feature type="chain" id="PRO_5045169196" evidence="1">
    <location>
        <begin position="20"/>
        <end position="150"/>
    </location>
</feature>
<dbReference type="InterPro" id="IPR028250">
    <property type="entry name" value="DsbDN"/>
</dbReference>
<feature type="domain" description="Thiol:disulfide interchange protein DsbD N-terminal" evidence="2">
    <location>
        <begin position="26"/>
        <end position="145"/>
    </location>
</feature>